<dbReference type="InterPro" id="IPR005311">
    <property type="entry name" value="PBP_dimer"/>
</dbReference>
<dbReference type="PANTHER" id="PTHR30627:SF1">
    <property type="entry name" value="PEPTIDOGLYCAN D,D-TRANSPEPTIDASE FTSI"/>
    <property type="match status" value="1"/>
</dbReference>
<dbReference type="GO" id="GO:0071555">
    <property type="term" value="P:cell wall organization"/>
    <property type="evidence" value="ECO:0007669"/>
    <property type="project" value="TreeGrafter"/>
</dbReference>
<dbReference type="Gene3D" id="1.10.150.770">
    <property type="match status" value="1"/>
</dbReference>
<dbReference type="SUPFAM" id="SSF56519">
    <property type="entry name" value="Penicillin binding protein dimerisation domain"/>
    <property type="match status" value="1"/>
</dbReference>
<evidence type="ECO:0000256" key="1">
    <source>
        <dbReference type="ARBA" id="ARBA00004370"/>
    </source>
</evidence>
<keyword evidence="6" id="KW-0131">Cell cycle</keyword>
<keyword evidence="4" id="KW-1133">Transmembrane helix</keyword>
<evidence type="ECO:0000256" key="2">
    <source>
        <dbReference type="ARBA" id="ARBA00022645"/>
    </source>
</evidence>
<evidence type="ECO:0000313" key="7">
    <source>
        <dbReference type="Proteomes" id="UP000006055"/>
    </source>
</evidence>
<evidence type="ECO:0000256" key="4">
    <source>
        <dbReference type="SAM" id="Phobius"/>
    </source>
</evidence>
<dbReference type="PROSITE" id="PS51178">
    <property type="entry name" value="PASTA"/>
    <property type="match status" value="1"/>
</dbReference>
<dbReference type="InterPro" id="IPR036138">
    <property type="entry name" value="PBP_dimer_sf"/>
</dbReference>
<proteinExistence type="predicted"/>
<dbReference type="SUPFAM" id="SSF56601">
    <property type="entry name" value="beta-lactamase/transpeptidase-like"/>
    <property type="match status" value="1"/>
</dbReference>
<reference evidence="7" key="1">
    <citation type="submission" date="2012-06" db="EMBL/GenBank/DDBJ databases">
        <title>Complete sequence of chromosome of Desulfomonile tiedjei DSM 6799.</title>
        <authorList>
            <person name="Lucas S."/>
            <person name="Copeland A."/>
            <person name="Lapidus A."/>
            <person name="Glavina del Rio T."/>
            <person name="Dalin E."/>
            <person name="Tice H."/>
            <person name="Bruce D."/>
            <person name="Goodwin L."/>
            <person name="Pitluck S."/>
            <person name="Peters L."/>
            <person name="Ovchinnikova G."/>
            <person name="Zeytun A."/>
            <person name="Lu M."/>
            <person name="Kyrpides N."/>
            <person name="Mavromatis K."/>
            <person name="Ivanova N."/>
            <person name="Brettin T."/>
            <person name="Detter J.C."/>
            <person name="Han C."/>
            <person name="Larimer F."/>
            <person name="Land M."/>
            <person name="Hauser L."/>
            <person name="Markowitz V."/>
            <person name="Cheng J.-F."/>
            <person name="Hugenholtz P."/>
            <person name="Woyke T."/>
            <person name="Wu D."/>
            <person name="Spring S."/>
            <person name="Schroeder M."/>
            <person name="Brambilla E."/>
            <person name="Klenk H.-P."/>
            <person name="Eisen J.A."/>
        </authorList>
    </citation>
    <scope>NUCLEOTIDE SEQUENCE [LARGE SCALE GENOMIC DNA]</scope>
    <source>
        <strain evidence="7">ATCC 49306 / DSM 6799 / DCB-1</strain>
    </source>
</reference>
<evidence type="ECO:0000259" key="5">
    <source>
        <dbReference type="PROSITE" id="PS51178"/>
    </source>
</evidence>
<name>I4CCN2_DESTA</name>
<dbReference type="CDD" id="cd06575">
    <property type="entry name" value="PASTA_Pbp2x-like_2"/>
    <property type="match status" value="1"/>
</dbReference>
<dbReference type="EMBL" id="CP003360">
    <property type="protein sequence ID" value="AFM27323.1"/>
    <property type="molecule type" value="Genomic_DNA"/>
</dbReference>
<keyword evidence="3 4" id="KW-0472">Membrane</keyword>
<dbReference type="GO" id="GO:0004180">
    <property type="term" value="F:carboxypeptidase activity"/>
    <property type="evidence" value="ECO:0007669"/>
    <property type="project" value="UniProtKB-KW"/>
</dbReference>
<dbReference type="Pfam" id="PF00905">
    <property type="entry name" value="Transpeptidase"/>
    <property type="match status" value="1"/>
</dbReference>
<dbReference type="EC" id="2.4.1.129" evidence="6"/>
<dbReference type="PANTHER" id="PTHR30627">
    <property type="entry name" value="PEPTIDOGLYCAN D,D-TRANSPEPTIDASE"/>
    <property type="match status" value="1"/>
</dbReference>
<dbReference type="GO" id="GO:0016757">
    <property type="term" value="F:glycosyltransferase activity"/>
    <property type="evidence" value="ECO:0007669"/>
    <property type="project" value="UniProtKB-KW"/>
</dbReference>
<feature type="transmembrane region" description="Helical" evidence="4">
    <location>
        <begin position="12"/>
        <end position="31"/>
    </location>
</feature>
<dbReference type="InterPro" id="IPR012338">
    <property type="entry name" value="Beta-lactam/transpept-like"/>
</dbReference>
<sequence length="655" mass="71354">MYRKPKSVNWEVYRILLVAVFFAAGTLYLVVQAYKLQIADAEYLQKLAEKQRTMVIHLEARRGMILDKSGEQMAASLEVNSIYAKPKRVTDKKVSAKTLAEILEISEKEILQKLDDDRTFVWIARRVSPIIAEKVIKAHLPGIETSTEYQRFYPLKSFAAHAIGFAGIDSKGLEGLELNYDDDLKAEPIPITAQRDALGRPVMFTSVGQDPNRRDLHLTLDRNIQYIVEKELDQTVEKEQAKSGTVVVMNADTGEILALAVRPTYNLNVFQKVPAEVRRNRAVADTFEPGSTFKVFLAAAALDLGRVTAGEMFDCRNGIYKYNGAEIHDIVPYKKLSFEDVIIHSSNIGAVRISEQLKKTEFYAILAAFGFGSPTGVDLPGERPGMLAMPAKWSVLTKANISFGQGISLNAVQLASAFAAAINGGSLYQPHLMKSVTNAVGETIRENSPVLVRKVIKESTSEKIVEILRGVVDRGTGRAAAIPGADVIGKTGTAQKADPAGGYSPDKYVVSFVGALMSVKPRLVIYVVIDEPAGKNRTGGKVAAPLFRRIGEAVLSLCGSKPSAPEIILASSSGGFQKPVSLPRSVHVRKGSKPGEWIVPDLKGLDMRQALEVCGKMKCDVTFQGTGQAVKQSVKPGQAIKEGAPFTVFFEGQQS</sequence>
<dbReference type="SUPFAM" id="SSF54184">
    <property type="entry name" value="Penicillin-binding protein 2x (pbp-2x), c-terminal domain"/>
    <property type="match status" value="1"/>
</dbReference>
<keyword evidence="4" id="KW-0812">Transmembrane</keyword>
<dbReference type="Pfam" id="PF03793">
    <property type="entry name" value="PASTA"/>
    <property type="match status" value="1"/>
</dbReference>
<evidence type="ECO:0000313" key="6">
    <source>
        <dbReference type="EMBL" id="AFM27323.1"/>
    </source>
</evidence>
<keyword evidence="6" id="KW-0132">Cell division</keyword>
<dbReference type="OrthoDB" id="9789078at2"/>
<dbReference type="AlphaFoldDB" id="I4CCN2"/>
<keyword evidence="2" id="KW-0645">Protease</keyword>
<dbReference type="STRING" id="706587.Desti_4703"/>
<keyword evidence="6" id="KW-0808">Transferase</keyword>
<accession>I4CCN2</accession>
<feature type="domain" description="PASTA" evidence="5">
    <location>
        <begin position="593"/>
        <end position="652"/>
    </location>
</feature>
<keyword evidence="7" id="KW-1185">Reference proteome</keyword>
<dbReference type="KEGG" id="dti:Desti_4703"/>
<dbReference type="Gene3D" id="3.40.710.10">
    <property type="entry name" value="DD-peptidase/beta-lactamase superfamily"/>
    <property type="match status" value="1"/>
</dbReference>
<dbReference type="GO" id="GO:0051301">
    <property type="term" value="P:cell division"/>
    <property type="evidence" value="ECO:0007669"/>
    <property type="project" value="UniProtKB-KW"/>
</dbReference>
<dbReference type="InterPro" id="IPR001460">
    <property type="entry name" value="PCN-bd_Tpept"/>
</dbReference>
<keyword evidence="6" id="KW-0328">Glycosyltransferase</keyword>
<dbReference type="HOGENOM" id="CLU_009289_6_2_7"/>
<evidence type="ECO:0000256" key="3">
    <source>
        <dbReference type="ARBA" id="ARBA00023136"/>
    </source>
</evidence>
<dbReference type="InterPro" id="IPR050515">
    <property type="entry name" value="Beta-lactam/transpept"/>
</dbReference>
<protein>
    <submittedName>
        <fullName evidence="6">Cell division protein FtsI/penicillin-binding protein 2</fullName>
        <ecNumber evidence="6">2.4.1.129</ecNumber>
    </submittedName>
</protein>
<dbReference type="Pfam" id="PF03717">
    <property type="entry name" value="PBP_dimer"/>
    <property type="match status" value="1"/>
</dbReference>
<keyword evidence="2" id="KW-0378">Hydrolase</keyword>
<dbReference type="Gene3D" id="3.30.450.330">
    <property type="match status" value="1"/>
</dbReference>
<organism evidence="6 7">
    <name type="scientific">Desulfomonile tiedjei (strain ATCC 49306 / DSM 6799 / DCB-1)</name>
    <dbReference type="NCBI Taxonomy" id="706587"/>
    <lineage>
        <taxon>Bacteria</taxon>
        <taxon>Pseudomonadati</taxon>
        <taxon>Thermodesulfobacteriota</taxon>
        <taxon>Desulfomonilia</taxon>
        <taxon>Desulfomonilales</taxon>
        <taxon>Desulfomonilaceae</taxon>
        <taxon>Desulfomonile</taxon>
    </lineage>
</organism>
<dbReference type="Gene3D" id="3.90.1310.10">
    <property type="entry name" value="Penicillin-binding protein 2a (Domain 2)"/>
    <property type="match status" value="1"/>
</dbReference>
<dbReference type="GO" id="GO:0008658">
    <property type="term" value="F:penicillin binding"/>
    <property type="evidence" value="ECO:0007669"/>
    <property type="project" value="InterPro"/>
</dbReference>
<gene>
    <name evidence="6" type="ordered locus">Desti_4703</name>
</gene>
<dbReference type="eggNOG" id="COG0768">
    <property type="taxonomic scope" value="Bacteria"/>
</dbReference>
<dbReference type="GO" id="GO:0005886">
    <property type="term" value="C:plasma membrane"/>
    <property type="evidence" value="ECO:0007669"/>
    <property type="project" value="TreeGrafter"/>
</dbReference>
<keyword evidence="2" id="KW-0121">Carboxypeptidase</keyword>
<dbReference type="Proteomes" id="UP000006055">
    <property type="component" value="Chromosome"/>
</dbReference>
<dbReference type="RefSeq" id="WP_014812431.1">
    <property type="nucleotide sequence ID" value="NC_018025.1"/>
</dbReference>
<dbReference type="InterPro" id="IPR005543">
    <property type="entry name" value="PASTA_dom"/>
</dbReference>
<comment type="subcellular location">
    <subcellularLocation>
        <location evidence="1">Membrane</location>
    </subcellularLocation>
</comment>